<dbReference type="PRINTS" id="PR00368">
    <property type="entry name" value="FADPNR"/>
</dbReference>
<sequence length="419" mass="46054">MNANRKRAVIVGSGWAGLTTANSLSQAKYDITVVSPHATSPYTPLLASAACGMFDFRLIEEPVRRNDRYLQYLKAKVGVIDFDTQSMTCIPACGDIPADEFRIDYDILVLAPGCETNTFNTPGVKQYAYSLKTVQDAMAVRSRLANLLEVAALPSTSTERQKQLLHTAIVGGGPIGIEMAAELSDMFRNDIAQQFPTLLGKASITVHDVAPQILAPYEKSLSEYATASLKDHRVEIKADSHIINVNSEFIETKEDGKIPYGMLIWATGNKSVPLVDGLDVAKTAKGVTRVLTDNTLRVRKKDGGILSNVFAIGDAADIDGETLPTTAEVATQKAKYLAALLNGNPSAVKPFRYKQKLMITYTGSGDGIVQGQHEYTGEAAWLGWRSSNVKWASSWRRAFIICLYWMWHWLDSRQTARRL</sequence>
<comment type="similarity">
    <text evidence="1">Belongs to the NADH dehydrogenase family.</text>
</comment>
<dbReference type="AlphaFoldDB" id="A0A095CG10"/>
<dbReference type="OMA" id="WHLIDIA"/>
<dbReference type="InterPro" id="IPR045024">
    <property type="entry name" value="NDH-2"/>
</dbReference>
<evidence type="ECO:0000313" key="8">
    <source>
        <dbReference type="Proteomes" id="UP000029445"/>
    </source>
</evidence>
<keyword evidence="4" id="KW-0560">Oxidoreductase</keyword>
<dbReference type="Proteomes" id="UP000029445">
    <property type="component" value="Chromosome 13"/>
</dbReference>
<dbReference type="KEGG" id="cdeu:CNBG_5168"/>
<gene>
    <name evidence="7" type="ORF">CNBG_5168</name>
</gene>
<dbReference type="InterPro" id="IPR023753">
    <property type="entry name" value="FAD/NAD-binding_dom"/>
</dbReference>
<proteinExistence type="inferred from homology"/>
<keyword evidence="8" id="KW-1185">Reference proteome</keyword>
<dbReference type="VEuPathDB" id="FungiDB:CNBG_5168"/>
<name>A0A095CG10_CRYD2</name>
<evidence type="ECO:0000256" key="3">
    <source>
        <dbReference type="ARBA" id="ARBA00022827"/>
    </source>
</evidence>
<protein>
    <recommendedName>
        <fullName evidence="6">FAD/NAD(P)-binding domain-containing protein</fullName>
    </recommendedName>
</protein>
<reference evidence="7 8" key="1">
    <citation type="journal article" date="2011" name="MBio">
        <title>Genome variation in Cryptococcus gattii, an emerging pathogen of immunocompetent hosts.</title>
        <authorList>
            <person name="D'Souza C.A."/>
            <person name="Kronstad J.W."/>
            <person name="Taylor G."/>
            <person name="Warren R."/>
            <person name="Yuen M."/>
            <person name="Hu G."/>
            <person name="Jung W.H."/>
            <person name="Sham A."/>
            <person name="Kidd S.E."/>
            <person name="Tangen K."/>
            <person name="Lee N."/>
            <person name="Zeilmaker T."/>
            <person name="Sawkins J."/>
            <person name="McVicker G."/>
            <person name="Shah S."/>
            <person name="Gnerre S."/>
            <person name="Griggs A."/>
            <person name="Zeng Q."/>
            <person name="Bartlett K."/>
            <person name="Li W."/>
            <person name="Wang X."/>
            <person name="Heitman J."/>
            <person name="Stajich J.E."/>
            <person name="Fraser J.A."/>
            <person name="Meyer W."/>
            <person name="Carter D."/>
            <person name="Schein J."/>
            <person name="Krzywinski M."/>
            <person name="Kwon-Chung K.J."/>
            <person name="Varma A."/>
            <person name="Wang J."/>
            <person name="Brunham R."/>
            <person name="Fyfe M."/>
            <person name="Ouellette B.F."/>
            <person name="Siddiqui A."/>
            <person name="Marra M."/>
            <person name="Jones S."/>
            <person name="Holt R."/>
            <person name="Birren B.W."/>
            <person name="Galagan J.E."/>
            <person name="Cuomo C.A."/>
        </authorList>
    </citation>
    <scope>NUCLEOTIDE SEQUENCE [LARGE SCALE GENOMIC DNA]</scope>
    <source>
        <strain evidence="7 8">R265</strain>
    </source>
</reference>
<dbReference type="GeneID" id="88181332"/>
<dbReference type="GO" id="GO:0005739">
    <property type="term" value="C:mitochondrion"/>
    <property type="evidence" value="ECO:0007669"/>
    <property type="project" value="TreeGrafter"/>
</dbReference>
<dbReference type="SUPFAM" id="SSF51905">
    <property type="entry name" value="FAD/NAD(P)-binding domain"/>
    <property type="match status" value="2"/>
</dbReference>
<evidence type="ECO:0000256" key="2">
    <source>
        <dbReference type="ARBA" id="ARBA00022630"/>
    </source>
</evidence>
<keyword evidence="5" id="KW-0520">NAD</keyword>
<dbReference type="HOGENOM" id="CLU_021377_1_2_1"/>
<evidence type="ECO:0000313" key="7">
    <source>
        <dbReference type="EMBL" id="KGB79330.1"/>
    </source>
</evidence>
<evidence type="ECO:0000256" key="5">
    <source>
        <dbReference type="ARBA" id="ARBA00023027"/>
    </source>
</evidence>
<dbReference type="STRING" id="294750.A0A095CG10"/>
<accession>A0A095CG10</accession>
<dbReference type="Gene3D" id="3.50.50.100">
    <property type="match status" value="1"/>
</dbReference>
<evidence type="ECO:0000256" key="4">
    <source>
        <dbReference type="ARBA" id="ARBA00023002"/>
    </source>
</evidence>
<keyword evidence="3" id="KW-0274">FAD</keyword>
<reference evidence="7 8" key="2">
    <citation type="journal article" date="2018" name="Proc. Natl. Acad. Sci.">
        <title>RNAi is a critical determinant of centromere evolution in closely related fungi.</title>
        <authorList>
            <person name="Yadav V."/>
            <person name="Sun S."/>
            <person name="Billmyre R.B."/>
            <person name="Thimmappa B.C."/>
            <person name="Shea T."/>
            <person name="Lintner R."/>
            <person name="Bakkeren G."/>
            <person name="Cuomo C.A."/>
            <person name="Heitman J."/>
            <person name="Sanyal K."/>
        </authorList>
    </citation>
    <scope>NUCLEOTIDE SEQUENCE [LARGE SCALE GENOMIC DNA]</scope>
    <source>
        <strain evidence="7 8">R265</strain>
    </source>
</reference>
<dbReference type="RefSeq" id="XP_062885012.1">
    <property type="nucleotide sequence ID" value="XM_063029057.1"/>
</dbReference>
<feature type="domain" description="FAD/NAD(P)-binding" evidence="6">
    <location>
        <begin position="7"/>
        <end position="334"/>
    </location>
</feature>
<dbReference type="GO" id="GO:0003954">
    <property type="term" value="F:NADH dehydrogenase activity"/>
    <property type="evidence" value="ECO:0007669"/>
    <property type="project" value="InterPro"/>
</dbReference>
<dbReference type="Pfam" id="PF07992">
    <property type="entry name" value="Pyr_redox_2"/>
    <property type="match status" value="1"/>
</dbReference>
<evidence type="ECO:0000256" key="1">
    <source>
        <dbReference type="ARBA" id="ARBA00005272"/>
    </source>
</evidence>
<dbReference type="InterPro" id="IPR036188">
    <property type="entry name" value="FAD/NAD-bd_sf"/>
</dbReference>
<dbReference type="PANTHER" id="PTHR43706">
    <property type="entry name" value="NADH DEHYDROGENASE"/>
    <property type="match status" value="1"/>
</dbReference>
<keyword evidence="2" id="KW-0285">Flavoprotein</keyword>
<dbReference type="EMBL" id="CP025771">
    <property type="protein sequence ID" value="KGB79330.1"/>
    <property type="molecule type" value="Genomic_DNA"/>
</dbReference>
<dbReference type="PANTHER" id="PTHR43706:SF17">
    <property type="entry name" value="NADH DEHYDROGENASE (EUROFUNG)"/>
    <property type="match status" value="1"/>
</dbReference>
<dbReference type="PRINTS" id="PR00411">
    <property type="entry name" value="PNDRDTASEI"/>
</dbReference>
<evidence type="ECO:0000259" key="6">
    <source>
        <dbReference type="Pfam" id="PF07992"/>
    </source>
</evidence>
<organism evidence="7 8">
    <name type="scientific">Cryptococcus deuterogattii (strain R265)</name>
    <name type="common">Cryptococcus gattii VGII (strain R265)</name>
    <dbReference type="NCBI Taxonomy" id="294750"/>
    <lineage>
        <taxon>Eukaryota</taxon>
        <taxon>Fungi</taxon>
        <taxon>Dikarya</taxon>
        <taxon>Basidiomycota</taxon>
        <taxon>Agaricomycotina</taxon>
        <taxon>Tremellomycetes</taxon>
        <taxon>Tremellales</taxon>
        <taxon>Cryptococcaceae</taxon>
        <taxon>Cryptococcus</taxon>
        <taxon>Cryptococcus gattii species complex</taxon>
    </lineage>
</organism>